<reference evidence="3" key="1">
    <citation type="journal article" date="2013" name="Nat. Genet.">
        <title>The draft genomes of soft-shell turtle and green sea turtle yield insights into the development and evolution of the turtle-specific body plan.</title>
        <authorList>
            <person name="Wang Z."/>
            <person name="Pascual-Anaya J."/>
            <person name="Zadissa A."/>
            <person name="Li W."/>
            <person name="Niimura Y."/>
            <person name="Huang Z."/>
            <person name="Li C."/>
            <person name="White S."/>
            <person name="Xiong Z."/>
            <person name="Fang D."/>
            <person name="Wang B."/>
            <person name="Ming Y."/>
            <person name="Chen Y."/>
            <person name="Zheng Y."/>
            <person name="Kuraku S."/>
            <person name="Pignatelli M."/>
            <person name="Herrero J."/>
            <person name="Beal K."/>
            <person name="Nozawa M."/>
            <person name="Li Q."/>
            <person name="Wang J."/>
            <person name="Zhang H."/>
            <person name="Yu L."/>
            <person name="Shigenobu S."/>
            <person name="Wang J."/>
            <person name="Liu J."/>
            <person name="Flicek P."/>
            <person name="Searle S."/>
            <person name="Wang J."/>
            <person name="Kuratani S."/>
            <person name="Yin Y."/>
            <person name="Aken B."/>
            <person name="Zhang G."/>
            <person name="Irie N."/>
        </authorList>
    </citation>
    <scope>NUCLEOTIDE SEQUENCE [LARGE SCALE GENOMIC DNA]</scope>
</reference>
<name>M7BYP9_CHEMY</name>
<dbReference type="Proteomes" id="UP000031443">
    <property type="component" value="Unassembled WGS sequence"/>
</dbReference>
<protein>
    <submittedName>
        <fullName evidence="2">Uncharacterized protein</fullName>
    </submittedName>
</protein>
<evidence type="ECO:0000313" key="3">
    <source>
        <dbReference type="Proteomes" id="UP000031443"/>
    </source>
</evidence>
<dbReference type="EMBL" id="KB476411">
    <property type="protein sequence ID" value="EMP42319.1"/>
    <property type="molecule type" value="Genomic_DNA"/>
</dbReference>
<evidence type="ECO:0000313" key="2">
    <source>
        <dbReference type="EMBL" id="EMP42319.1"/>
    </source>
</evidence>
<proteinExistence type="predicted"/>
<gene>
    <name evidence="2" type="ORF">UY3_00481</name>
</gene>
<dbReference type="AlphaFoldDB" id="M7BYP9"/>
<feature type="compositionally biased region" description="Basic and acidic residues" evidence="1">
    <location>
        <begin position="1"/>
        <end position="11"/>
    </location>
</feature>
<organism evidence="2 3">
    <name type="scientific">Chelonia mydas</name>
    <name type="common">Green sea-turtle</name>
    <name type="synonym">Chelonia agassizi</name>
    <dbReference type="NCBI Taxonomy" id="8469"/>
    <lineage>
        <taxon>Eukaryota</taxon>
        <taxon>Metazoa</taxon>
        <taxon>Chordata</taxon>
        <taxon>Craniata</taxon>
        <taxon>Vertebrata</taxon>
        <taxon>Euteleostomi</taxon>
        <taxon>Archelosauria</taxon>
        <taxon>Testudinata</taxon>
        <taxon>Testudines</taxon>
        <taxon>Cryptodira</taxon>
        <taxon>Durocryptodira</taxon>
        <taxon>Americhelydia</taxon>
        <taxon>Chelonioidea</taxon>
        <taxon>Cheloniidae</taxon>
        <taxon>Chelonia</taxon>
    </lineage>
</organism>
<sequence length="204" mass="22792">MVRRKTGERQKKIQSQRIGKGRGKVNRYDVIVESNDKKPIHIRGMLWGARVARDPVFDRNARLKRDPGGFTKSLVSSATGPGELREVAASTSLSLHHFLQLPLAGNGKLWPLRAEGSMPANAPVRFRLQLRIGLIEKCFPLHPLSGPGYLTNLLPVIWEAVKSQSLEVFKNRLDKCPSGMVQVHLVLPHLQGLDLMTSQPTLHF</sequence>
<accession>M7BYP9</accession>
<keyword evidence="3" id="KW-1185">Reference proteome</keyword>
<feature type="region of interest" description="Disordered" evidence="1">
    <location>
        <begin position="1"/>
        <end position="21"/>
    </location>
</feature>
<evidence type="ECO:0000256" key="1">
    <source>
        <dbReference type="SAM" id="MobiDB-lite"/>
    </source>
</evidence>